<dbReference type="EMBL" id="GG673950">
    <property type="protein sequence ID" value="EER14696.1"/>
    <property type="molecule type" value="Genomic_DNA"/>
</dbReference>
<feature type="compositionally biased region" description="Polar residues" evidence="1">
    <location>
        <begin position="81"/>
        <end position="93"/>
    </location>
</feature>
<evidence type="ECO:0000313" key="3">
    <source>
        <dbReference type="Proteomes" id="UP000007800"/>
    </source>
</evidence>
<dbReference type="InParanoid" id="C5KLE7"/>
<name>C5KLE7_PERM5</name>
<dbReference type="Proteomes" id="UP000007800">
    <property type="component" value="Unassembled WGS sequence"/>
</dbReference>
<dbReference type="GeneID" id="9045730"/>
<gene>
    <name evidence="2" type="ORF">Pmar_PMAR023963</name>
</gene>
<feature type="non-terminal residue" evidence="2">
    <location>
        <position position="1"/>
    </location>
</feature>
<organism evidence="3">
    <name type="scientific">Perkinsus marinus (strain ATCC 50983 / TXsc)</name>
    <dbReference type="NCBI Taxonomy" id="423536"/>
    <lineage>
        <taxon>Eukaryota</taxon>
        <taxon>Sar</taxon>
        <taxon>Alveolata</taxon>
        <taxon>Perkinsozoa</taxon>
        <taxon>Perkinsea</taxon>
        <taxon>Perkinsida</taxon>
        <taxon>Perkinsidae</taxon>
        <taxon>Perkinsus</taxon>
    </lineage>
</organism>
<proteinExistence type="predicted"/>
<feature type="region of interest" description="Disordered" evidence="1">
    <location>
        <begin position="36"/>
        <end position="100"/>
    </location>
</feature>
<dbReference type="AlphaFoldDB" id="C5KLE7"/>
<accession>C5KLE7</accession>
<evidence type="ECO:0000256" key="1">
    <source>
        <dbReference type="SAM" id="MobiDB-lite"/>
    </source>
</evidence>
<sequence>VSVTREPSTEDIDIDDICETLITELHLTRSEALRTKRQQWETVENEESNMTKSLARGGEATDSILSRVITGRAHGGGGQLNKGSKSGEGNTDEGSMRESSLDHLQPEMVEAIEALRVSPSEANIIRDEDIAGELFRSTADDESTTGRVEVRKTNNHRSTDNATKVPAAFHFPFDKTTKRHTSLWTTR</sequence>
<dbReference type="RefSeq" id="XP_002782900.1">
    <property type="nucleotide sequence ID" value="XM_002782854.1"/>
</dbReference>
<evidence type="ECO:0000313" key="2">
    <source>
        <dbReference type="EMBL" id="EER14696.1"/>
    </source>
</evidence>
<keyword evidence="3" id="KW-1185">Reference proteome</keyword>
<reference evidence="2 3" key="1">
    <citation type="submission" date="2008-07" db="EMBL/GenBank/DDBJ databases">
        <authorList>
            <person name="El-Sayed N."/>
            <person name="Caler E."/>
            <person name="Inman J."/>
            <person name="Amedeo P."/>
            <person name="Hass B."/>
            <person name="Wortman J."/>
        </authorList>
    </citation>
    <scope>NUCLEOTIDE SEQUENCE [LARGE SCALE GENOMIC DNA]</scope>
    <source>
        <strain evidence="3">ATCC 50983 / TXsc</strain>
    </source>
</reference>
<protein>
    <submittedName>
        <fullName evidence="2">Uncharacterized protein</fullName>
    </submittedName>
</protein>